<dbReference type="EMBL" id="CP001801">
    <property type="protein sequence ID" value="ACX95525.1"/>
    <property type="molecule type" value="Genomic_DNA"/>
</dbReference>
<dbReference type="Proteomes" id="UP000009102">
    <property type="component" value="Chromosome"/>
</dbReference>
<dbReference type="GO" id="GO:0016853">
    <property type="term" value="F:isomerase activity"/>
    <property type="evidence" value="ECO:0007669"/>
    <property type="project" value="UniProtKB-KW"/>
</dbReference>
<name>D0KYK2_HALNC</name>
<accession>D0KYK2</accession>
<dbReference type="InterPro" id="IPR001347">
    <property type="entry name" value="SIS_dom"/>
</dbReference>
<dbReference type="InterPro" id="IPR046348">
    <property type="entry name" value="SIS_dom_sf"/>
</dbReference>
<gene>
    <name evidence="2" type="ordered locus">Hneap_0674</name>
</gene>
<dbReference type="STRING" id="555778.Hneap_0674"/>
<feature type="domain" description="SIS" evidence="1">
    <location>
        <begin position="34"/>
        <end position="184"/>
    </location>
</feature>
<dbReference type="eggNOG" id="COG0279">
    <property type="taxonomic scope" value="Bacteria"/>
</dbReference>
<keyword evidence="2" id="KW-0413">Isomerase</keyword>
<dbReference type="SUPFAM" id="SSF53697">
    <property type="entry name" value="SIS domain"/>
    <property type="match status" value="1"/>
</dbReference>
<dbReference type="Pfam" id="PF13580">
    <property type="entry name" value="SIS_2"/>
    <property type="match status" value="1"/>
</dbReference>
<dbReference type="HOGENOM" id="CLU_080999_3_1_6"/>
<dbReference type="KEGG" id="hna:Hneap_0674"/>
<reference evidence="2 3" key="1">
    <citation type="submission" date="2009-10" db="EMBL/GenBank/DDBJ databases">
        <title>Complete sequence of Halothiobacillus neapolitanus c2.</title>
        <authorList>
            <consortium name="US DOE Joint Genome Institute"/>
            <person name="Lucas S."/>
            <person name="Copeland A."/>
            <person name="Lapidus A."/>
            <person name="Glavina del Rio T."/>
            <person name="Tice H."/>
            <person name="Bruce D."/>
            <person name="Goodwin L."/>
            <person name="Pitluck S."/>
            <person name="Davenport K."/>
            <person name="Brettin T."/>
            <person name="Detter J.C."/>
            <person name="Han C."/>
            <person name="Tapia R."/>
            <person name="Larimer F."/>
            <person name="Land M."/>
            <person name="Hauser L."/>
            <person name="Kyrpides N."/>
            <person name="Mikhailova N."/>
            <person name="Kerfeld C."/>
            <person name="Cannon G."/>
            <person name="Heinhort S."/>
        </authorList>
    </citation>
    <scope>NUCLEOTIDE SEQUENCE [LARGE SCALE GENOMIC DNA]</scope>
    <source>
        <strain evidence="3">ATCC 23641 / c2</strain>
    </source>
</reference>
<dbReference type="GO" id="GO:1901135">
    <property type="term" value="P:carbohydrate derivative metabolic process"/>
    <property type="evidence" value="ECO:0007669"/>
    <property type="project" value="InterPro"/>
</dbReference>
<dbReference type="Gene3D" id="3.40.50.10490">
    <property type="entry name" value="Glucose-6-phosphate isomerase like protein, domain 1"/>
    <property type="match status" value="1"/>
</dbReference>
<protein>
    <submittedName>
        <fullName evidence="2">Phosphoheptose isomerase</fullName>
    </submittedName>
</protein>
<organism evidence="2 3">
    <name type="scientific">Halothiobacillus neapolitanus (strain ATCC 23641 / DSM 15147 / CIP 104769 / NCIMB 8539 / c2)</name>
    <name type="common">Thiobacillus neapolitanus</name>
    <dbReference type="NCBI Taxonomy" id="555778"/>
    <lineage>
        <taxon>Bacteria</taxon>
        <taxon>Pseudomonadati</taxon>
        <taxon>Pseudomonadota</taxon>
        <taxon>Gammaproteobacteria</taxon>
        <taxon>Chromatiales</taxon>
        <taxon>Halothiobacillaceae</taxon>
        <taxon>Halothiobacillus</taxon>
    </lineage>
</organism>
<evidence type="ECO:0000313" key="2">
    <source>
        <dbReference type="EMBL" id="ACX95525.1"/>
    </source>
</evidence>
<dbReference type="AlphaFoldDB" id="D0KYK2"/>
<dbReference type="OrthoDB" id="9810929at2"/>
<dbReference type="InterPro" id="IPR050099">
    <property type="entry name" value="SIS_GmhA/DiaA_subfam"/>
</dbReference>
<dbReference type="GO" id="GO:0097367">
    <property type="term" value="F:carbohydrate derivative binding"/>
    <property type="evidence" value="ECO:0007669"/>
    <property type="project" value="InterPro"/>
</dbReference>
<evidence type="ECO:0000313" key="3">
    <source>
        <dbReference type="Proteomes" id="UP000009102"/>
    </source>
</evidence>
<dbReference type="RefSeq" id="WP_012823561.1">
    <property type="nucleotide sequence ID" value="NC_013422.1"/>
</dbReference>
<dbReference type="PANTHER" id="PTHR30390">
    <property type="entry name" value="SEDOHEPTULOSE 7-PHOSPHATE ISOMERASE / DNAA INITIATOR-ASSOCIATING FACTOR FOR REPLICATION INITIATION"/>
    <property type="match status" value="1"/>
</dbReference>
<dbReference type="PANTHER" id="PTHR30390:SF6">
    <property type="entry name" value="DNAA INITIATOR-ASSOCIATING PROTEIN DIAA"/>
    <property type="match status" value="1"/>
</dbReference>
<evidence type="ECO:0000259" key="1">
    <source>
        <dbReference type="PROSITE" id="PS51464"/>
    </source>
</evidence>
<dbReference type="PROSITE" id="PS51464">
    <property type="entry name" value="SIS"/>
    <property type="match status" value="1"/>
</dbReference>
<keyword evidence="3" id="KW-1185">Reference proteome</keyword>
<sequence length="184" mass="20118">MLKLVHNRLQQTLSQLDAVLSPQSEPLLQAAGAMLHAVLNGQKILVCGARERSQLAAHFARLMVGQFEHDRPGLPVISLQEFPGGHEPYAKPIRALGTHNDILFAIARRGTEGLQPALNAARERGMTIVLLTSGVAEQLMPEMQTSDSLLCLASDSERLVHEAQLIILHTLCDLIDRQLLGLTE</sequence>
<proteinExistence type="predicted"/>